<reference evidence="2 3" key="1">
    <citation type="submission" date="2017-09" db="EMBL/GenBank/DDBJ databases">
        <title>Depth-based differentiation of microbial function through sediment-hosted aquifers and enrichment of novel symbionts in the deep terrestrial subsurface.</title>
        <authorList>
            <person name="Probst A.J."/>
            <person name="Ladd B."/>
            <person name="Jarett J.K."/>
            <person name="Geller-Mcgrath D.E."/>
            <person name="Sieber C.M."/>
            <person name="Emerson J.B."/>
            <person name="Anantharaman K."/>
            <person name="Thomas B.C."/>
            <person name="Malmstrom R."/>
            <person name="Stieglmeier M."/>
            <person name="Klingl A."/>
            <person name="Woyke T."/>
            <person name="Ryan C.M."/>
            <person name="Banfield J.F."/>
        </authorList>
    </citation>
    <scope>NUCLEOTIDE SEQUENCE [LARGE SCALE GENOMIC DNA]</scope>
    <source>
        <strain evidence="2">CG22_combo_CG10-13_8_21_14_all_38_20</strain>
    </source>
</reference>
<protein>
    <recommendedName>
        <fullName evidence="4">Glycosyltransferase RgtA/B/C/D-like domain-containing protein</fullName>
    </recommendedName>
</protein>
<evidence type="ECO:0000313" key="3">
    <source>
        <dbReference type="Proteomes" id="UP000231246"/>
    </source>
</evidence>
<keyword evidence="1" id="KW-1133">Transmembrane helix</keyword>
<dbReference type="Proteomes" id="UP000231246">
    <property type="component" value="Unassembled WGS sequence"/>
</dbReference>
<evidence type="ECO:0008006" key="4">
    <source>
        <dbReference type="Google" id="ProtNLM"/>
    </source>
</evidence>
<sequence length="514" mass="59666">MMQKQTFWKLASALLLLCLIIFVTTAKINLTTADLGRHLINGELLVKQQQLLTTNLYSYTNPAYPVVTHHWLGSLFLYSIWTLGNFNILSLFYILVTSTTFLFIFLTAKKNSNIFWATIATTICLPLIAYRTEIRPEIFSYLFSSIFINILNRYRGAALPKHALIILGLIQLIWVNTHILFFVGPGLVGIYLVDTFIKKRKLTKNVKRLALSLALVTSMLFVNPFGIRGALIPLTIFNNFGYRLLENQTVWFIEKLIHNPLFTYYKIAFTILLFSFILNIGGKDRKWLRIDHLLTGIIVSVAGWFAIRNFALFGYFAIPILSYNFHYLTNSYQTTLPSKTTTILTIFIGLILLLTVNNKLAFIFPKTFSFGLGLYQEINRSADFFKKNKISGPVFNNYDIGGYLIYHIYPEEKVFVDNRPEAYPADFFQNIYIPMQENEKIWNKYSKEYNFNSIFFMITDATPWGQNFLIQRVKDPTWIPVYADQFAIIFLKDNDKNKKTIGQHQLPNDYFNIR</sequence>
<keyword evidence="1" id="KW-0812">Transmembrane</keyword>
<dbReference type="AlphaFoldDB" id="A0A2H0BUY5"/>
<feature type="transmembrane region" description="Helical" evidence="1">
    <location>
        <begin position="179"/>
        <end position="197"/>
    </location>
</feature>
<proteinExistence type="predicted"/>
<feature type="transmembrane region" description="Helical" evidence="1">
    <location>
        <begin position="338"/>
        <end position="356"/>
    </location>
</feature>
<gene>
    <name evidence="2" type="ORF">COW99_03690</name>
</gene>
<feature type="transmembrane region" description="Helical" evidence="1">
    <location>
        <begin position="114"/>
        <end position="133"/>
    </location>
</feature>
<keyword evidence="1" id="KW-0472">Membrane</keyword>
<feature type="transmembrane region" description="Helical" evidence="1">
    <location>
        <begin position="293"/>
        <end position="318"/>
    </location>
</feature>
<comment type="caution">
    <text evidence="2">The sequence shown here is derived from an EMBL/GenBank/DDBJ whole genome shotgun (WGS) entry which is preliminary data.</text>
</comment>
<organism evidence="2 3">
    <name type="scientific">Candidatus Roizmanbacteria bacterium CG22_combo_CG10-13_8_21_14_all_38_20</name>
    <dbReference type="NCBI Taxonomy" id="1974862"/>
    <lineage>
        <taxon>Bacteria</taxon>
        <taxon>Candidatus Roizmaniibacteriota</taxon>
    </lineage>
</organism>
<dbReference type="EMBL" id="PCTA01000025">
    <property type="protein sequence ID" value="PIP61496.1"/>
    <property type="molecule type" value="Genomic_DNA"/>
</dbReference>
<evidence type="ECO:0000256" key="1">
    <source>
        <dbReference type="SAM" id="Phobius"/>
    </source>
</evidence>
<feature type="transmembrane region" description="Helical" evidence="1">
    <location>
        <begin position="262"/>
        <end position="281"/>
    </location>
</feature>
<name>A0A2H0BUY5_9BACT</name>
<feature type="transmembrane region" description="Helical" evidence="1">
    <location>
        <begin position="88"/>
        <end position="108"/>
    </location>
</feature>
<accession>A0A2H0BUY5</accession>
<feature type="transmembrane region" description="Helical" evidence="1">
    <location>
        <begin position="209"/>
        <end position="242"/>
    </location>
</feature>
<evidence type="ECO:0000313" key="2">
    <source>
        <dbReference type="EMBL" id="PIP61496.1"/>
    </source>
</evidence>